<dbReference type="InterPro" id="IPR029045">
    <property type="entry name" value="ClpP/crotonase-like_dom_sf"/>
</dbReference>
<dbReference type="Proteomes" id="UP000530660">
    <property type="component" value="Unassembled WGS sequence"/>
</dbReference>
<dbReference type="GO" id="GO:0006515">
    <property type="term" value="P:protein quality control for misfolded or incompletely synthesized proteins"/>
    <property type="evidence" value="ECO:0007669"/>
    <property type="project" value="TreeGrafter"/>
</dbReference>
<dbReference type="HAMAP" id="MF_00444">
    <property type="entry name" value="ClpP"/>
    <property type="match status" value="1"/>
</dbReference>
<protein>
    <recommendedName>
        <fullName evidence="8">ATP-dependent Clp protease proteolytic subunit</fullName>
        <ecNumber evidence="7">3.4.21.92</ecNumber>
    </recommendedName>
</protein>
<dbReference type="GO" id="GO:0009368">
    <property type="term" value="C:endopeptidase Clp complex"/>
    <property type="evidence" value="ECO:0007669"/>
    <property type="project" value="TreeGrafter"/>
</dbReference>
<comment type="caution">
    <text evidence="9">The sequence shown here is derived from an EMBL/GenBank/DDBJ whole genome shotgun (WGS) entry which is preliminary data.</text>
</comment>
<gene>
    <name evidence="9" type="primary">CLPP2_1</name>
    <name evidence="9" type="ORF">F1559_000558</name>
</gene>
<evidence type="ECO:0000256" key="1">
    <source>
        <dbReference type="ARBA" id="ARBA00007039"/>
    </source>
</evidence>
<evidence type="ECO:0000256" key="7">
    <source>
        <dbReference type="RuleBase" id="RU000549"/>
    </source>
</evidence>
<evidence type="ECO:0000313" key="10">
    <source>
        <dbReference type="Proteomes" id="UP000530660"/>
    </source>
</evidence>
<accession>A0A7J7INX8</accession>
<dbReference type="InterPro" id="IPR001907">
    <property type="entry name" value="ClpP"/>
</dbReference>
<evidence type="ECO:0000256" key="6">
    <source>
        <dbReference type="PROSITE-ProRule" id="PRU10086"/>
    </source>
</evidence>
<dbReference type="CDD" id="cd07017">
    <property type="entry name" value="S14_ClpP_2"/>
    <property type="match status" value="1"/>
</dbReference>
<feature type="active site" evidence="6">
    <location>
        <position position="178"/>
    </location>
</feature>
<dbReference type="GO" id="GO:0004176">
    <property type="term" value="F:ATP-dependent peptidase activity"/>
    <property type="evidence" value="ECO:0007669"/>
    <property type="project" value="InterPro"/>
</dbReference>
<keyword evidence="2 7" id="KW-0645">Protease</keyword>
<dbReference type="GO" id="GO:0004252">
    <property type="term" value="F:serine-type endopeptidase activity"/>
    <property type="evidence" value="ECO:0007669"/>
    <property type="project" value="UniProtKB-EC"/>
</dbReference>
<dbReference type="Pfam" id="PF00574">
    <property type="entry name" value="CLP_protease"/>
    <property type="match status" value="1"/>
</dbReference>
<reference evidence="9 10" key="1">
    <citation type="journal article" date="2020" name="J. Phycol.">
        <title>Comparative genome analysis reveals Cyanidiococcus gen. nov., a new extremophilic red algal genus sister to Cyanidioschyzon (Cyanidioschyzonaceae, Rhodophyta).</title>
        <authorList>
            <person name="Liu S.-L."/>
            <person name="Chiang Y.-R."/>
            <person name="Yoon H.S."/>
            <person name="Fu H.-Y."/>
        </authorList>
    </citation>
    <scope>NUCLEOTIDE SEQUENCE [LARGE SCALE GENOMIC DNA]</scope>
    <source>
        <strain evidence="9 10">THAL066</strain>
    </source>
</reference>
<dbReference type="FunFam" id="3.90.226.10:FF:000001">
    <property type="entry name" value="ATP-dependent Clp protease proteolytic subunit"/>
    <property type="match status" value="1"/>
</dbReference>
<evidence type="ECO:0000313" key="9">
    <source>
        <dbReference type="EMBL" id="KAF6004728.1"/>
    </source>
</evidence>
<dbReference type="PANTHER" id="PTHR10381:SF11">
    <property type="entry name" value="ATP-DEPENDENT CLP PROTEASE PROTEOLYTIC SUBUNIT, MITOCHONDRIAL"/>
    <property type="match status" value="1"/>
</dbReference>
<dbReference type="InterPro" id="IPR023562">
    <property type="entry name" value="ClpP/TepA"/>
</dbReference>
<dbReference type="OrthoDB" id="2017408at2759"/>
<dbReference type="EMBL" id="VWRR01000002">
    <property type="protein sequence ID" value="KAF6004728.1"/>
    <property type="molecule type" value="Genomic_DNA"/>
</dbReference>
<dbReference type="PRINTS" id="PR00127">
    <property type="entry name" value="CLPPROTEASEP"/>
</dbReference>
<dbReference type="NCBIfam" id="NF001368">
    <property type="entry name" value="PRK00277.1"/>
    <property type="match status" value="1"/>
</dbReference>
<evidence type="ECO:0000256" key="4">
    <source>
        <dbReference type="ARBA" id="ARBA00022825"/>
    </source>
</evidence>
<dbReference type="EC" id="3.4.21.92" evidence="7"/>
<dbReference type="PANTHER" id="PTHR10381">
    <property type="entry name" value="ATP-DEPENDENT CLP PROTEASE PROTEOLYTIC SUBUNIT"/>
    <property type="match status" value="1"/>
</dbReference>
<keyword evidence="10" id="KW-1185">Reference proteome</keyword>
<dbReference type="GO" id="GO:0051117">
    <property type="term" value="F:ATPase binding"/>
    <property type="evidence" value="ECO:0007669"/>
    <property type="project" value="TreeGrafter"/>
</dbReference>
<dbReference type="SUPFAM" id="SSF52096">
    <property type="entry name" value="ClpP/crotonase"/>
    <property type="match status" value="1"/>
</dbReference>
<comment type="similarity">
    <text evidence="1 8">Belongs to the peptidase S14 family.</text>
</comment>
<evidence type="ECO:0000256" key="5">
    <source>
        <dbReference type="PROSITE-ProRule" id="PRU10085"/>
    </source>
</evidence>
<dbReference type="Gene3D" id="3.90.226.10">
    <property type="entry name" value="2-enoyl-CoA Hydratase, Chain A, domain 1"/>
    <property type="match status" value="1"/>
</dbReference>
<evidence type="ECO:0000256" key="3">
    <source>
        <dbReference type="ARBA" id="ARBA00022801"/>
    </source>
</evidence>
<keyword evidence="3 7" id="KW-0378">Hydrolase</keyword>
<proteinExistence type="inferred from homology"/>
<feature type="active site" evidence="5">
    <location>
        <position position="153"/>
    </location>
</feature>
<keyword evidence="4 7" id="KW-0720">Serine protease</keyword>
<dbReference type="InterPro" id="IPR033135">
    <property type="entry name" value="ClpP_His_AS"/>
</dbReference>
<evidence type="ECO:0000256" key="2">
    <source>
        <dbReference type="ARBA" id="ARBA00022670"/>
    </source>
</evidence>
<dbReference type="AlphaFoldDB" id="A0A7J7INX8"/>
<dbReference type="PROSITE" id="PS00382">
    <property type="entry name" value="CLP_PROTEASE_HIS"/>
    <property type="match status" value="1"/>
</dbReference>
<dbReference type="NCBIfam" id="NF009205">
    <property type="entry name" value="PRK12553.1"/>
    <property type="match status" value="1"/>
</dbReference>
<dbReference type="PROSITE" id="PS00381">
    <property type="entry name" value="CLP_PROTEASE_SER"/>
    <property type="match status" value="1"/>
</dbReference>
<dbReference type="InterPro" id="IPR018215">
    <property type="entry name" value="ClpP_Ser_AS"/>
</dbReference>
<sequence length="263" mass="28801">MWCYAAQVRILPSAHTFGRSNSLARFCSWFRPAGFGGTEHEVYVPVSSTNAVAAHAQLVPIVLEQTPRGERVYDIYSRLLKERIIVLNGPITDTVASLTVAQLLYLESVAPAKALSMYIHSPGGVISAGMAIYDTMQYISSPVHTVCLGQASSMASLLLCAGEPGERRCLPNARVMIHQPSGQAGGQASDIAIHANEILFLRERLHELYAKHTGQDKRVIADKMERDHFMSAEAARDFGLIDEVIHKRDVEKDAVGDNPKESS</sequence>
<organism evidence="9 10">
    <name type="scientific">Cyanidiococcus yangmingshanensis</name>
    <dbReference type="NCBI Taxonomy" id="2690220"/>
    <lineage>
        <taxon>Eukaryota</taxon>
        <taxon>Rhodophyta</taxon>
        <taxon>Bangiophyceae</taxon>
        <taxon>Cyanidiales</taxon>
        <taxon>Cyanidiaceae</taxon>
        <taxon>Cyanidiococcus</taxon>
    </lineage>
</organism>
<evidence type="ECO:0000256" key="8">
    <source>
        <dbReference type="RuleBase" id="RU003567"/>
    </source>
</evidence>
<name>A0A7J7INX8_9RHOD</name>